<name>R4YKX4_OLEAN</name>
<feature type="domain" description="BPP" evidence="1">
    <location>
        <begin position="1"/>
        <end position="269"/>
    </location>
</feature>
<reference evidence="2 3" key="1">
    <citation type="journal article" date="2013" name="Nat. Commun.">
        <title>Genome sequence and functional genomic analysis of the oil-degrading bacterium Oleispira antarctica.</title>
        <authorList>
            <person name="Kube M."/>
            <person name="Chernikova T.N."/>
            <person name="Al-Ramahi Y."/>
            <person name="Beloqui A."/>
            <person name="Lopez-Cortez N."/>
            <person name="Guazzaroni M.E."/>
            <person name="Heipieper H.J."/>
            <person name="Klages S."/>
            <person name="Kotsyurbenko O.R."/>
            <person name="Langer I."/>
            <person name="Nechitaylo T.Y."/>
            <person name="Lunsdorf H."/>
            <person name="Fernandez M."/>
            <person name="Juarez S."/>
            <person name="Ciordia S."/>
            <person name="Singer A."/>
            <person name="Kagan O."/>
            <person name="Egorova O."/>
            <person name="Petit P.A."/>
            <person name="Stogios P."/>
            <person name="Kim Y."/>
            <person name="Tchigvintsev A."/>
            <person name="Flick R."/>
            <person name="Denaro R."/>
            <person name="Genovese M."/>
            <person name="Albar J.P."/>
            <person name="Reva O.N."/>
            <person name="Martinez-Gomariz M."/>
            <person name="Tran H."/>
            <person name="Ferrer M."/>
            <person name="Savchenko A."/>
            <person name="Yakunin A.F."/>
            <person name="Yakimov M.M."/>
            <person name="Golyshina O.V."/>
            <person name="Reinhardt R."/>
            <person name="Golyshin P.N."/>
        </authorList>
    </citation>
    <scope>NUCLEOTIDE SEQUENCE [LARGE SCALE GENOMIC DNA]</scope>
</reference>
<dbReference type="SUPFAM" id="SSF50956">
    <property type="entry name" value="Thermostable phytase (3-phytase)"/>
    <property type="match status" value="2"/>
</dbReference>
<dbReference type="Gene3D" id="2.120.10.30">
    <property type="entry name" value="TolB, C-terminal domain"/>
    <property type="match status" value="2"/>
</dbReference>
<dbReference type="Proteomes" id="UP000032749">
    <property type="component" value="Chromosome"/>
</dbReference>
<keyword evidence="3" id="KW-1185">Reference proteome</keyword>
<organism evidence="2 3">
    <name type="scientific">Oleispira antarctica RB-8</name>
    <dbReference type="NCBI Taxonomy" id="698738"/>
    <lineage>
        <taxon>Bacteria</taxon>
        <taxon>Pseudomonadati</taxon>
        <taxon>Pseudomonadota</taxon>
        <taxon>Gammaproteobacteria</taxon>
        <taxon>Oceanospirillales</taxon>
        <taxon>Oceanospirillaceae</taxon>
        <taxon>Oleispira</taxon>
    </lineage>
</organism>
<evidence type="ECO:0000313" key="2">
    <source>
        <dbReference type="EMBL" id="CCK75000.1"/>
    </source>
</evidence>
<feature type="domain" description="BPP" evidence="1">
    <location>
        <begin position="273"/>
        <end position="601"/>
    </location>
</feature>
<dbReference type="InterPro" id="IPR011042">
    <property type="entry name" value="6-blade_b-propeller_TolB-like"/>
</dbReference>
<gene>
    <name evidence="2" type="ORF">OLEAN_C08240</name>
</gene>
<dbReference type="PATRIC" id="fig|698738.3.peg.860"/>
<sequence length="623" mass="69606">MNIIFEKTALKKPVLKNKILKRTLNIALLSSVLSMLLTGCGLLSEPRSMEYTSVEILDVTGSSRVIDNGNVFDQADSQLDEFSKKVGYPLEGLCFYQPQGNSSQQQVFLLDESSMAHQMLVEQNENDFNLLEIRQFPLPPNAEYCVVDDQSDRLFVSEEHIGVWVYSARAESDVSRSIIDLVKPYGNLINNSGPLVMIDQQLFVAEKEGHFIHQYDVQARLKKSYQLNHNVSLDGLEVKREGEHLILNYLDDHSGKVFQTTLLLKDENLITDVFEQEYFIKNIPADGETQPVSDVGDAADDPAIWLHSSIAEKSLVFGTNKKRGLLVYNLDGNLIQQLDVGRVNNVDIRQGFTHKGLPADIAAASQRDNRSIALFHISPVDGVASAVNEIITGLDEVYGLCMYRGLESKVYVFINDQDGRYEQYEISDSAAGWSGTRVREFSVGSQPEGCAADDKNQRLFVGEENVALWTLGAEPDANKRNDMTMEKISAITDYLHADIEGMDLYQTETENYLLVSSQGNDSYVLFQAESPYEYVGRFRISLNSISGIDGASETDGLAVSGAYLGEKYPQGLVVVQDGRNLMPHEAQNFKLLSWQKINDIILAPKTVERDAIQQHKNTKAVDK</sequence>
<dbReference type="GO" id="GO:0016158">
    <property type="term" value="F:inositol hexakisphosphate 3-phosphatase activity"/>
    <property type="evidence" value="ECO:0007669"/>
    <property type="project" value="InterPro"/>
</dbReference>
<protein>
    <submittedName>
        <fullName evidence="2">Phytase family protein</fullName>
    </submittedName>
</protein>
<dbReference type="EMBL" id="FO203512">
    <property type="protein sequence ID" value="CCK75000.1"/>
    <property type="molecule type" value="Genomic_DNA"/>
</dbReference>
<dbReference type="STRING" id="698738.OLEAN_C08240"/>
<accession>R4YKX4</accession>
<dbReference type="AlphaFoldDB" id="R4YKX4"/>
<dbReference type="Pfam" id="PF02333">
    <property type="entry name" value="Phytase"/>
    <property type="match status" value="1"/>
</dbReference>
<proteinExistence type="predicted"/>
<dbReference type="KEGG" id="oai:OLEAN_C08240"/>
<dbReference type="PROSITE" id="PS51662">
    <property type="entry name" value="BP_PHYTASE"/>
    <property type="match status" value="2"/>
</dbReference>
<evidence type="ECO:0000259" key="1">
    <source>
        <dbReference type="PROSITE" id="PS51662"/>
    </source>
</evidence>
<dbReference type="InterPro" id="IPR003431">
    <property type="entry name" value="B-propeller_Phytase"/>
</dbReference>
<evidence type="ECO:0000313" key="3">
    <source>
        <dbReference type="Proteomes" id="UP000032749"/>
    </source>
</evidence>
<dbReference type="HOGENOM" id="CLU_020351_0_0_6"/>
<dbReference type="OrthoDB" id="8696437at2"/>